<sequence length="37" mass="4305">MFRIHVERLLNTDINTVFEAIADHARSLFSIRGARSF</sequence>
<evidence type="ECO:0000313" key="2">
    <source>
        <dbReference type="Proteomes" id="UP000050416"/>
    </source>
</evidence>
<reference evidence="1 2" key="1">
    <citation type="submission" date="2015-09" db="EMBL/GenBank/DDBJ databases">
        <title>Identification and resolution of microdiversity through metagenomic sequencing of parallel consortia.</title>
        <authorList>
            <person name="Nelson W.C."/>
            <person name="Romine M.F."/>
            <person name="Lindemann S.R."/>
        </authorList>
    </citation>
    <scope>NUCLEOTIDE SEQUENCE [LARGE SCALE GENOMIC DNA]</scope>
    <source>
        <strain evidence="1">HL-55</strain>
    </source>
</reference>
<dbReference type="PATRIC" id="fig|1305731.5.peg.2678"/>
<comment type="caution">
    <text evidence="1">The sequence shown here is derived from an EMBL/GenBank/DDBJ whole genome shotgun (WGS) entry which is preliminary data.</text>
</comment>
<dbReference type="EMBL" id="LJZQ01000006">
    <property type="protein sequence ID" value="KPQ29363.1"/>
    <property type="molecule type" value="Genomic_DNA"/>
</dbReference>
<proteinExistence type="predicted"/>
<protein>
    <submittedName>
        <fullName evidence="1">Uncharacterized protein</fullName>
    </submittedName>
</protein>
<dbReference type="Proteomes" id="UP000050416">
    <property type="component" value="Unassembled WGS sequence"/>
</dbReference>
<accession>A0A0P7Z4Q9</accession>
<dbReference type="AlphaFoldDB" id="A0A0P7Z4Q9"/>
<evidence type="ECO:0000313" key="1">
    <source>
        <dbReference type="EMBL" id="KPQ29363.1"/>
    </source>
</evidence>
<organism evidence="1 2">
    <name type="scientific">Marinobacter excellens HL-55</name>
    <dbReference type="NCBI Taxonomy" id="1305731"/>
    <lineage>
        <taxon>Bacteria</taxon>
        <taxon>Pseudomonadati</taxon>
        <taxon>Pseudomonadota</taxon>
        <taxon>Gammaproteobacteria</taxon>
        <taxon>Pseudomonadales</taxon>
        <taxon>Marinobacteraceae</taxon>
        <taxon>Marinobacter</taxon>
    </lineage>
</organism>
<gene>
    <name evidence="1" type="ORF">HLUCCX14_05875</name>
</gene>
<name>A0A0P7Z4Q9_9GAMM</name>